<evidence type="ECO:0000313" key="1">
    <source>
        <dbReference type="EMBL" id="WPK23081.1"/>
    </source>
</evidence>
<organism evidence="1 2">
    <name type="scientific">Australozyma saopauloensis</name>
    <dbReference type="NCBI Taxonomy" id="291208"/>
    <lineage>
        <taxon>Eukaryota</taxon>
        <taxon>Fungi</taxon>
        <taxon>Dikarya</taxon>
        <taxon>Ascomycota</taxon>
        <taxon>Saccharomycotina</taxon>
        <taxon>Pichiomycetes</taxon>
        <taxon>Metschnikowiaceae</taxon>
        <taxon>Australozyma</taxon>
    </lineage>
</organism>
<evidence type="ECO:0000313" key="2">
    <source>
        <dbReference type="Proteomes" id="UP001338582"/>
    </source>
</evidence>
<protein>
    <submittedName>
        <fullName evidence="1">Uncharacterized protein</fullName>
    </submittedName>
</protein>
<gene>
    <name evidence="1" type="ORF">PUMCH_000305</name>
</gene>
<keyword evidence="2" id="KW-1185">Reference proteome</keyword>
<proteinExistence type="predicted"/>
<dbReference type="KEGG" id="asau:88171374"/>
<dbReference type="AlphaFoldDB" id="A0AAX4H3E7"/>
<accession>A0AAX4H3E7</accession>
<sequence length="421" mass="48641">MSIYEKFGHQFDAAYQIKSVRRVDAFIDDTKLLLKLINESSKPTTHLQILTFSKVAQRILQWRVGDLSALMFLLWHVVAEVSKSVPISYPQARFPHGAGKNLPTLLNLIAELSLESYYSFMRASPIESSVLARNLWPLVASNLTNTKTIRKFAEFLANGAVNDSIYVVNKSLQYLTAKDQCMKTIIVFLSTKTGRSSESVWNESKRDVLNFYKQLMNRGTISNETLAPFCFGEIPEGREFTHFSCMAIRRWRPPGESYLALYNTMRQEYSSMIHLEFVNYNSTDYVSPESEFGYFLDRIIMDFQVNSYQLNRSCLELLVSMVQHHLKTGSKPLVHIIKQLQEMSENLEIPLYRQSKGPDQFKLFLRFQALGECLTQSILAHSVLSDEHNSYDSKQMTKSKWYKQMTTKNFLLRLGRKQTES</sequence>
<name>A0AAX4H3E7_9ASCO</name>
<dbReference type="Proteomes" id="UP001338582">
    <property type="component" value="Chromosome 1"/>
</dbReference>
<reference evidence="1 2" key="1">
    <citation type="submission" date="2023-10" db="EMBL/GenBank/DDBJ databases">
        <title>Draft Genome Sequence of Candida saopaulonensis from a very Premature Infant with Sepsis.</title>
        <authorList>
            <person name="Ning Y."/>
            <person name="Dai R."/>
            <person name="Xiao M."/>
            <person name="Xu Y."/>
            <person name="Yan Q."/>
            <person name="Zhang L."/>
        </authorList>
    </citation>
    <scope>NUCLEOTIDE SEQUENCE [LARGE SCALE GENOMIC DNA]</scope>
    <source>
        <strain evidence="1 2">19XY460</strain>
    </source>
</reference>
<dbReference type="EMBL" id="CP138894">
    <property type="protein sequence ID" value="WPK23081.1"/>
    <property type="molecule type" value="Genomic_DNA"/>
</dbReference>
<dbReference type="RefSeq" id="XP_062875468.1">
    <property type="nucleotide sequence ID" value="XM_063019398.1"/>
</dbReference>
<dbReference type="GeneID" id="88171374"/>